<accession>A0A0E9QW18</accession>
<sequence length="12" mass="1338">MSPQQDYLATAN</sequence>
<organism evidence="1">
    <name type="scientific">Anguilla anguilla</name>
    <name type="common">European freshwater eel</name>
    <name type="synonym">Muraena anguilla</name>
    <dbReference type="NCBI Taxonomy" id="7936"/>
    <lineage>
        <taxon>Eukaryota</taxon>
        <taxon>Metazoa</taxon>
        <taxon>Chordata</taxon>
        <taxon>Craniata</taxon>
        <taxon>Vertebrata</taxon>
        <taxon>Euteleostomi</taxon>
        <taxon>Actinopterygii</taxon>
        <taxon>Neopterygii</taxon>
        <taxon>Teleostei</taxon>
        <taxon>Anguilliformes</taxon>
        <taxon>Anguillidae</taxon>
        <taxon>Anguilla</taxon>
    </lineage>
</organism>
<protein>
    <submittedName>
        <fullName evidence="1">Uncharacterized protein</fullName>
    </submittedName>
</protein>
<proteinExistence type="predicted"/>
<reference evidence="1" key="2">
    <citation type="journal article" date="2015" name="Fish Shellfish Immunol.">
        <title>Early steps in the European eel (Anguilla anguilla)-Vibrio vulnificus interaction in the gills: Role of the RtxA13 toxin.</title>
        <authorList>
            <person name="Callol A."/>
            <person name="Pajuelo D."/>
            <person name="Ebbesson L."/>
            <person name="Teles M."/>
            <person name="MacKenzie S."/>
            <person name="Amaro C."/>
        </authorList>
    </citation>
    <scope>NUCLEOTIDE SEQUENCE</scope>
</reference>
<evidence type="ECO:0000313" key="1">
    <source>
        <dbReference type="EMBL" id="JAH21034.1"/>
    </source>
</evidence>
<dbReference type="EMBL" id="GBXM01087543">
    <property type="protein sequence ID" value="JAH21034.1"/>
    <property type="molecule type" value="Transcribed_RNA"/>
</dbReference>
<name>A0A0E9QW18_ANGAN</name>
<reference evidence="1" key="1">
    <citation type="submission" date="2014-11" db="EMBL/GenBank/DDBJ databases">
        <authorList>
            <person name="Amaro Gonzalez C."/>
        </authorList>
    </citation>
    <scope>NUCLEOTIDE SEQUENCE</scope>
</reference>